<feature type="transmembrane region" description="Helical" evidence="1">
    <location>
        <begin position="155"/>
        <end position="174"/>
    </location>
</feature>
<feature type="transmembrane region" description="Helical" evidence="1">
    <location>
        <begin position="117"/>
        <end position="135"/>
    </location>
</feature>
<keyword evidence="3" id="KW-1185">Reference proteome</keyword>
<dbReference type="EMBL" id="KL142400">
    <property type="protein sequence ID" value="KDR69770.1"/>
    <property type="molecule type" value="Genomic_DNA"/>
</dbReference>
<dbReference type="OrthoDB" id="3229610at2759"/>
<dbReference type="STRING" id="685588.A0A067SFQ1"/>
<sequence>MAVVTLPPQSYLGWKVSMSILHILAIGSTIYRLIHRFRIQKTWLDDYIVFVPLVLDSIYWPIVCFRFSHVDPNNEPWSHRVLSSYWLSTFPFLLIVWATRIVLALSLARVFPKKHPARLCAFVLITFMSTGLLIVNEGQDCIKGVGGYPIKNTFLFAADFVGDILLVIAPIVFFWRLRLPSRERRLILMVFCGSILTLLLVIAFKIICSDDKISPGKDAVLIVAGLASIEAAISLFVCHNLKALWKPHGVLHWDAPVFLIDL</sequence>
<keyword evidence="1" id="KW-0812">Transmembrane</keyword>
<accession>A0A067SFQ1</accession>
<evidence type="ECO:0000256" key="1">
    <source>
        <dbReference type="SAM" id="Phobius"/>
    </source>
</evidence>
<dbReference type="AlphaFoldDB" id="A0A067SFQ1"/>
<feature type="transmembrane region" description="Helical" evidence="1">
    <location>
        <begin position="83"/>
        <end position="105"/>
    </location>
</feature>
<reference evidence="3" key="1">
    <citation type="journal article" date="2014" name="Proc. Natl. Acad. Sci. U.S.A.">
        <title>Extensive sampling of basidiomycete genomes demonstrates inadequacy of the white-rot/brown-rot paradigm for wood decay fungi.</title>
        <authorList>
            <person name="Riley R."/>
            <person name="Salamov A.A."/>
            <person name="Brown D.W."/>
            <person name="Nagy L.G."/>
            <person name="Floudas D."/>
            <person name="Held B.W."/>
            <person name="Levasseur A."/>
            <person name="Lombard V."/>
            <person name="Morin E."/>
            <person name="Otillar R."/>
            <person name="Lindquist E.A."/>
            <person name="Sun H."/>
            <person name="LaButti K.M."/>
            <person name="Schmutz J."/>
            <person name="Jabbour D."/>
            <person name="Luo H."/>
            <person name="Baker S.E."/>
            <person name="Pisabarro A.G."/>
            <person name="Walton J.D."/>
            <person name="Blanchette R.A."/>
            <person name="Henrissat B."/>
            <person name="Martin F."/>
            <person name="Cullen D."/>
            <person name="Hibbett D.S."/>
            <person name="Grigoriev I.V."/>
        </authorList>
    </citation>
    <scope>NUCLEOTIDE SEQUENCE [LARGE SCALE GENOMIC DNA]</scope>
    <source>
        <strain evidence="3">CBS 339.88</strain>
    </source>
</reference>
<evidence type="ECO:0000313" key="3">
    <source>
        <dbReference type="Proteomes" id="UP000027222"/>
    </source>
</evidence>
<proteinExistence type="predicted"/>
<feature type="transmembrane region" description="Helical" evidence="1">
    <location>
        <begin position="186"/>
        <end position="207"/>
    </location>
</feature>
<name>A0A067SFQ1_GALM3</name>
<feature type="transmembrane region" description="Helical" evidence="1">
    <location>
        <begin position="12"/>
        <end position="34"/>
    </location>
</feature>
<protein>
    <submittedName>
        <fullName evidence="2">Uncharacterized protein</fullName>
    </submittedName>
</protein>
<gene>
    <name evidence="2" type="ORF">GALMADRAFT_145172</name>
</gene>
<feature type="transmembrane region" description="Helical" evidence="1">
    <location>
        <begin position="219"/>
        <end position="238"/>
    </location>
</feature>
<dbReference type="HOGENOM" id="CLU_052841_2_0_1"/>
<dbReference type="Proteomes" id="UP000027222">
    <property type="component" value="Unassembled WGS sequence"/>
</dbReference>
<keyword evidence="1" id="KW-0472">Membrane</keyword>
<organism evidence="2 3">
    <name type="scientific">Galerina marginata (strain CBS 339.88)</name>
    <dbReference type="NCBI Taxonomy" id="685588"/>
    <lineage>
        <taxon>Eukaryota</taxon>
        <taxon>Fungi</taxon>
        <taxon>Dikarya</taxon>
        <taxon>Basidiomycota</taxon>
        <taxon>Agaricomycotina</taxon>
        <taxon>Agaricomycetes</taxon>
        <taxon>Agaricomycetidae</taxon>
        <taxon>Agaricales</taxon>
        <taxon>Agaricineae</taxon>
        <taxon>Strophariaceae</taxon>
        <taxon>Galerina</taxon>
    </lineage>
</organism>
<keyword evidence="1" id="KW-1133">Transmembrane helix</keyword>
<evidence type="ECO:0000313" key="2">
    <source>
        <dbReference type="EMBL" id="KDR69770.1"/>
    </source>
</evidence>
<feature type="transmembrane region" description="Helical" evidence="1">
    <location>
        <begin position="46"/>
        <end position="63"/>
    </location>
</feature>